<feature type="transmembrane region" description="Helical" evidence="1">
    <location>
        <begin position="790"/>
        <end position="813"/>
    </location>
</feature>
<reference evidence="3" key="1">
    <citation type="submission" date="2016-06" db="EMBL/GenBank/DDBJ databases">
        <title>Draft genome sequence of Desulfoplanes formicivorans strain Pf12B.</title>
        <authorList>
            <person name="Watanabe M."/>
            <person name="Kojima H."/>
            <person name="Fukui M."/>
        </authorList>
    </citation>
    <scope>NUCLEOTIDE SEQUENCE [LARGE SCALE GENOMIC DNA]</scope>
    <source>
        <strain evidence="3">Pf12B</strain>
    </source>
</reference>
<accession>A0A194AE87</accession>
<name>A0A194AE87_9BACT</name>
<dbReference type="AlphaFoldDB" id="A0A194AE87"/>
<keyword evidence="1" id="KW-0812">Transmembrane</keyword>
<organism evidence="2 3">
    <name type="scientific">Desulfoplanes formicivorans</name>
    <dbReference type="NCBI Taxonomy" id="1592317"/>
    <lineage>
        <taxon>Bacteria</taxon>
        <taxon>Pseudomonadati</taxon>
        <taxon>Thermodesulfobacteriota</taxon>
        <taxon>Desulfovibrionia</taxon>
        <taxon>Desulfovibrionales</taxon>
        <taxon>Desulfoplanaceae</taxon>
        <taxon>Desulfoplanes</taxon>
    </lineage>
</organism>
<gene>
    <name evidence="2" type="ORF">DPF_0117</name>
</gene>
<keyword evidence="1" id="KW-1133">Transmembrane helix</keyword>
<feature type="transmembrane region" description="Helical" evidence="1">
    <location>
        <begin position="833"/>
        <end position="854"/>
    </location>
</feature>
<evidence type="ECO:0000313" key="3">
    <source>
        <dbReference type="Proteomes" id="UP000095200"/>
    </source>
</evidence>
<protein>
    <submittedName>
        <fullName evidence="2">Uncharacterized protein</fullName>
    </submittedName>
</protein>
<dbReference type="OrthoDB" id="5439622at2"/>
<evidence type="ECO:0000313" key="2">
    <source>
        <dbReference type="EMBL" id="GAU07436.1"/>
    </source>
</evidence>
<evidence type="ECO:0000256" key="1">
    <source>
        <dbReference type="SAM" id="Phobius"/>
    </source>
</evidence>
<dbReference type="Gene3D" id="1.25.40.10">
    <property type="entry name" value="Tetratricopeptide repeat domain"/>
    <property type="match status" value="1"/>
</dbReference>
<dbReference type="STRING" id="1592317.DPF_0117"/>
<dbReference type="EMBL" id="BDFE01000004">
    <property type="protein sequence ID" value="GAU07436.1"/>
    <property type="molecule type" value="Genomic_DNA"/>
</dbReference>
<comment type="caution">
    <text evidence="2">The sequence shown here is derived from an EMBL/GenBank/DDBJ whole genome shotgun (WGS) entry which is preliminary data.</text>
</comment>
<proteinExistence type="predicted"/>
<keyword evidence="3" id="KW-1185">Reference proteome</keyword>
<dbReference type="Proteomes" id="UP000095200">
    <property type="component" value="Unassembled WGS sequence"/>
</dbReference>
<dbReference type="SUPFAM" id="SSF48452">
    <property type="entry name" value="TPR-like"/>
    <property type="match status" value="1"/>
</dbReference>
<keyword evidence="1" id="KW-0472">Membrane</keyword>
<dbReference type="InterPro" id="IPR011990">
    <property type="entry name" value="TPR-like_helical_dom_sf"/>
</dbReference>
<sequence>MHQLSSLVSQLKKAEQSVVVANGHAVWIVWAESLSDTVTLTLSSYGGWELAREKKQALWFFPGEDVLRSLAQIFTWSQIHPLAMMVQVFSANLLIAHDFSFSVAIDPEIVQQKVGTPETLDILVAPQVGQGLRRAPGLHFKPVQRAGLPSGEWTRLQADIGLDYSTALSWFLIIKPVGNALDRAFAEGWRMYSARLKKLFEQIKVNFLYTDNMEIVLYCKTYQMLQAVCMELMGLMADKDEHASSWPCIYLGLEKGHLHFGKELPKKVNAPWDQLESDFIHLPLKTVYQLGASFMPLGTLSPFKGRSSIDSLVKTTLKHGATSSDMGLLKVLLPHHVLDGDYSPCFYCGLRNHPPSACPTRVLRNLNETLHDALAELDLERMQQALRDIDAKIGENGVDGIRAVLQGQGDAAVVLAAMFETNAPSQLRTIRLVWRSKGKDWPRGLRDLAPQEEDASWSALHRFRNGDMETALRHLERFVQASPRHYKSKTLGGFISMEKGQYKTALGLWKEAEEFCFTSLHRSYHLYLRARLHEVMQEYEAALKLYRAAVDTSPAMLEAVYRQAACLLKMGFTEQGLGIFMDLLEEDPRFMNLILIDPELERGHLHLMSGLWKPWNQASKAAKACIEESAGLTRTVEQWFAVDHPAHDEFKKRLADMLKLQDKENYAHLVRLAKGCEVLSKDIQKRVEKDIRGLRRNCKTMYHELATIQNEAAWFPFSRFMGGFNRDFNLCIRELNAVGRMNLYHPESFKKGHAAMTLAAQALERLREHLKSLVFIRDATLYLLLFGKNFLWIELICLVSSIAVVPLVTMWGLKTGQPWGHILDAQKWVIQKVVVIVVSICAIGGSAIWTTLSFEKKRNKYLAKHIK</sequence>
<dbReference type="RefSeq" id="WP_069856901.1">
    <property type="nucleotide sequence ID" value="NZ_BDFE01000004.1"/>
</dbReference>